<dbReference type="PANTHER" id="PTHR31900:SF30">
    <property type="entry name" value="SUPERFAMILY PROTEIN, PUTATIVE-RELATED"/>
    <property type="match status" value="1"/>
</dbReference>
<dbReference type="OrthoDB" id="612216at2759"/>
<evidence type="ECO:0000313" key="3">
    <source>
        <dbReference type="Proteomes" id="UP000737018"/>
    </source>
</evidence>
<dbReference type="EMBL" id="JRKL02003788">
    <property type="protein sequence ID" value="KAF3954209.1"/>
    <property type="molecule type" value="Genomic_DNA"/>
</dbReference>
<dbReference type="Pfam" id="PF08387">
    <property type="entry name" value="FBD"/>
    <property type="match status" value="1"/>
</dbReference>
<dbReference type="AlphaFoldDB" id="A0A8J4VLQ3"/>
<organism evidence="2 3">
    <name type="scientific">Castanea mollissima</name>
    <name type="common">Chinese chestnut</name>
    <dbReference type="NCBI Taxonomy" id="60419"/>
    <lineage>
        <taxon>Eukaryota</taxon>
        <taxon>Viridiplantae</taxon>
        <taxon>Streptophyta</taxon>
        <taxon>Embryophyta</taxon>
        <taxon>Tracheophyta</taxon>
        <taxon>Spermatophyta</taxon>
        <taxon>Magnoliopsida</taxon>
        <taxon>eudicotyledons</taxon>
        <taxon>Gunneridae</taxon>
        <taxon>Pentapetalae</taxon>
        <taxon>rosids</taxon>
        <taxon>fabids</taxon>
        <taxon>Fagales</taxon>
        <taxon>Fagaceae</taxon>
        <taxon>Castanea</taxon>
    </lineage>
</organism>
<proteinExistence type="predicted"/>
<name>A0A8J4VLQ3_9ROSI</name>
<evidence type="ECO:0000313" key="2">
    <source>
        <dbReference type="EMBL" id="KAF3954209.1"/>
    </source>
</evidence>
<accession>A0A8J4VLQ3</accession>
<dbReference type="InterPro" id="IPR006566">
    <property type="entry name" value="FBD"/>
</dbReference>
<keyword evidence="3" id="KW-1185">Reference proteome</keyword>
<dbReference type="InterPro" id="IPR032675">
    <property type="entry name" value="LRR_dom_sf"/>
</dbReference>
<feature type="domain" description="FBD" evidence="1">
    <location>
        <begin position="215"/>
        <end position="287"/>
    </location>
</feature>
<sequence>MPCILKLPPTICFTNLKTLSFSDVTFTKEHSTEKLFSGLPVLEELELENCKWVNLKVVSISAPKLLSIRIDEDRENQNDENGCKVMISGVSLKYFHYLGELYNEYHVHNSPSLLEASVFASWFNERERQIAHHMYMLLTGFSSVKKLTLAFFAVELLTYAVEVVELLPHMPIFKNLDTAEDIAKISRLKTMVFSEGISLSSDYERNDRILDPVPPCFLSQLNCIKDYEGDEEELSAVKILLKNAVVLDKMVITCSHHFAKDLEKQKKVHEQLLKLPRGSKHCELVFLI</sequence>
<dbReference type="Proteomes" id="UP000737018">
    <property type="component" value="Unassembled WGS sequence"/>
</dbReference>
<dbReference type="Gene3D" id="3.80.10.10">
    <property type="entry name" value="Ribonuclease Inhibitor"/>
    <property type="match status" value="1"/>
</dbReference>
<dbReference type="InterPro" id="IPR050232">
    <property type="entry name" value="FBL13/AtMIF1-like"/>
</dbReference>
<evidence type="ECO:0000259" key="1">
    <source>
        <dbReference type="SMART" id="SM00579"/>
    </source>
</evidence>
<gene>
    <name evidence="2" type="ORF">CMV_020418</name>
</gene>
<comment type="caution">
    <text evidence="2">The sequence shown here is derived from an EMBL/GenBank/DDBJ whole genome shotgun (WGS) entry which is preliminary data.</text>
</comment>
<reference evidence="2" key="1">
    <citation type="submission" date="2020-03" db="EMBL/GenBank/DDBJ databases">
        <title>Castanea mollissima Vanexum genome sequencing.</title>
        <authorList>
            <person name="Staton M."/>
        </authorList>
    </citation>
    <scope>NUCLEOTIDE SEQUENCE</scope>
    <source>
        <tissue evidence="2">Leaf</tissue>
    </source>
</reference>
<dbReference type="SMART" id="SM00579">
    <property type="entry name" value="FBD"/>
    <property type="match status" value="1"/>
</dbReference>
<protein>
    <recommendedName>
        <fullName evidence="1">FBD domain-containing protein</fullName>
    </recommendedName>
</protein>
<dbReference type="PANTHER" id="PTHR31900">
    <property type="entry name" value="F-BOX/RNI SUPERFAMILY PROTEIN-RELATED"/>
    <property type="match status" value="1"/>
</dbReference>
<dbReference type="SUPFAM" id="SSF52047">
    <property type="entry name" value="RNI-like"/>
    <property type="match status" value="1"/>
</dbReference>